<sequence>MQAYTDNKGASGASIIRCAAKPESELSHRPVSEVDDLLAAGQACMAFEMVKSCYNY</sequence>
<protein>
    <submittedName>
        <fullName evidence="1">Uncharacterized protein</fullName>
    </submittedName>
</protein>
<name>A0A9P6CXX1_9AGAR</name>
<reference evidence="1" key="1">
    <citation type="submission" date="2020-11" db="EMBL/GenBank/DDBJ databases">
        <authorList>
            <consortium name="DOE Joint Genome Institute"/>
            <person name="Ahrendt S."/>
            <person name="Riley R."/>
            <person name="Andreopoulos W."/>
            <person name="Labutti K."/>
            <person name="Pangilinan J."/>
            <person name="Ruiz-Duenas F.J."/>
            <person name="Barrasa J.M."/>
            <person name="Sanchez-Garcia M."/>
            <person name="Camarero S."/>
            <person name="Miyauchi S."/>
            <person name="Serrano A."/>
            <person name="Linde D."/>
            <person name="Babiker R."/>
            <person name="Drula E."/>
            <person name="Ayuso-Fernandez I."/>
            <person name="Pacheco R."/>
            <person name="Padilla G."/>
            <person name="Ferreira P."/>
            <person name="Barriuso J."/>
            <person name="Kellner H."/>
            <person name="Castanera R."/>
            <person name="Alfaro M."/>
            <person name="Ramirez L."/>
            <person name="Pisabarro A.G."/>
            <person name="Kuo A."/>
            <person name="Tritt A."/>
            <person name="Lipzen A."/>
            <person name="He G."/>
            <person name="Yan M."/>
            <person name="Ng V."/>
            <person name="Cullen D."/>
            <person name="Martin F."/>
            <person name="Rosso M.-N."/>
            <person name="Henrissat B."/>
            <person name="Hibbett D."/>
            <person name="Martinez A.T."/>
            <person name="Grigoriev I.V."/>
        </authorList>
    </citation>
    <scope>NUCLEOTIDE SEQUENCE</scope>
    <source>
        <strain evidence="1">CIRM-BRFM 674</strain>
    </source>
</reference>
<gene>
    <name evidence="1" type="ORF">BDN70DRAFT_873714</name>
</gene>
<evidence type="ECO:0000313" key="2">
    <source>
        <dbReference type="Proteomes" id="UP000807469"/>
    </source>
</evidence>
<dbReference type="AlphaFoldDB" id="A0A9P6CXX1"/>
<proteinExistence type="predicted"/>
<accession>A0A9P6CXX1</accession>
<keyword evidence="2" id="KW-1185">Reference proteome</keyword>
<dbReference type="Proteomes" id="UP000807469">
    <property type="component" value="Unassembled WGS sequence"/>
</dbReference>
<evidence type="ECO:0000313" key="1">
    <source>
        <dbReference type="EMBL" id="KAF9483442.1"/>
    </source>
</evidence>
<organism evidence="1 2">
    <name type="scientific">Pholiota conissans</name>
    <dbReference type="NCBI Taxonomy" id="109636"/>
    <lineage>
        <taxon>Eukaryota</taxon>
        <taxon>Fungi</taxon>
        <taxon>Dikarya</taxon>
        <taxon>Basidiomycota</taxon>
        <taxon>Agaricomycotina</taxon>
        <taxon>Agaricomycetes</taxon>
        <taxon>Agaricomycetidae</taxon>
        <taxon>Agaricales</taxon>
        <taxon>Agaricineae</taxon>
        <taxon>Strophariaceae</taxon>
        <taxon>Pholiota</taxon>
    </lineage>
</organism>
<comment type="caution">
    <text evidence="1">The sequence shown here is derived from an EMBL/GenBank/DDBJ whole genome shotgun (WGS) entry which is preliminary data.</text>
</comment>
<dbReference type="EMBL" id="MU155153">
    <property type="protein sequence ID" value="KAF9483442.1"/>
    <property type="molecule type" value="Genomic_DNA"/>
</dbReference>